<proteinExistence type="predicted"/>
<dbReference type="AlphaFoldDB" id="A0A1N7CLU2"/>
<feature type="coiled-coil region" evidence="1">
    <location>
        <begin position="138"/>
        <end position="172"/>
    </location>
</feature>
<keyword evidence="4" id="KW-1185">Reference proteome</keyword>
<accession>A0A1N7CLU2</accession>
<organism evidence="3 4">
    <name type="scientific">Natronorubrum thiooxidans</name>
    <dbReference type="NCBI Taxonomy" id="308853"/>
    <lineage>
        <taxon>Archaea</taxon>
        <taxon>Methanobacteriati</taxon>
        <taxon>Methanobacteriota</taxon>
        <taxon>Stenosarchaea group</taxon>
        <taxon>Halobacteria</taxon>
        <taxon>Halobacteriales</taxon>
        <taxon>Natrialbaceae</taxon>
        <taxon>Natronorubrum</taxon>
    </lineage>
</organism>
<evidence type="ECO:0000313" key="4">
    <source>
        <dbReference type="Proteomes" id="UP000185936"/>
    </source>
</evidence>
<dbReference type="OrthoDB" id="163917at2157"/>
<evidence type="ECO:0000259" key="2">
    <source>
        <dbReference type="Pfam" id="PF23921"/>
    </source>
</evidence>
<keyword evidence="1" id="KW-0175">Coiled coil</keyword>
<dbReference type="InterPro" id="IPR055684">
    <property type="entry name" value="DUF7260"/>
</dbReference>
<name>A0A1N7CLU2_9EURY</name>
<evidence type="ECO:0000313" key="3">
    <source>
        <dbReference type="EMBL" id="SIR64581.1"/>
    </source>
</evidence>
<dbReference type="EMBL" id="FTNR01000001">
    <property type="protein sequence ID" value="SIR64581.1"/>
    <property type="molecule type" value="Genomic_DNA"/>
</dbReference>
<dbReference type="RefSeq" id="WP_076607533.1">
    <property type="nucleotide sequence ID" value="NZ_FTNR01000001.1"/>
</dbReference>
<feature type="domain" description="DUF7260" evidence="2">
    <location>
        <begin position="8"/>
        <end position="248"/>
    </location>
</feature>
<evidence type="ECO:0000256" key="1">
    <source>
        <dbReference type="SAM" id="Coils"/>
    </source>
</evidence>
<gene>
    <name evidence="3" type="ORF">SAMN05421752_101445</name>
</gene>
<dbReference type="Proteomes" id="UP000185936">
    <property type="component" value="Unassembled WGS sequence"/>
</dbReference>
<protein>
    <recommendedName>
        <fullName evidence="2">DUF7260 domain-containing protein</fullName>
    </recommendedName>
</protein>
<sequence>MSAPRTAVLESAAAVLDCEHTQLTAERRAFERFRTRVTRLETAAPTTAAVASHTAGSPIAVQTHSTPRTGSLESLVNAYRDTVCSVSHYDDVYDEPCHEHLAGELGVELAAAVEHGSQLTPQLKQSMVAAAGHAVTARADLLEAIETEQDALETATQTLATLRAELESLRAQPLARLEFNALRLTRARLVRLRSQCDDLVASRQALIWRRRQLTIADIGVFERYCYGECERTYPVLAALATYGDHLEQTLSRVDGYLTTAR</sequence>
<reference evidence="4" key="1">
    <citation type="submission" date="2017-01" db="EMBL/GenBank/DDBJ databases">
        <authorList>
            <person name="Varghese N."/>
            <person name="Submissions S."/>
        </authorList>
    </citation>
    <scope>NUCLEOTIDE SEQUENCE [LARGE SCALE GENOMIC DNA]</scope>
    <source>
        <strain evidence="4">type strain: HArc-</strain>
    </source>
</reference>
<dbReference type="Pfam" id="PF23921">
    <property type="entry name" value="DUF7260"/>
    <property type="match status" value="1"/>
</dbReference>